<feature type="transmembrane region" description="Helical" evidence="10">
    <location>
        <begin position="109"/>
        <end position="125"/>
    </location>
</feature>
<dbReference type="GO" id="GO:0035673">
    <property type="term" value="F:oligopeptide transmembrane transporter activity"/>
    <property type="evidence" value="ECO:0007669"/>
    <property type="project" value="InterPro"/>
</dbReference>
<dbReference type="Proteomes" id="UP000054771">
    <property type="component" value="Unassembled WGS sequence"/>
</dbReference>
<comment type="subcellular location">
    <subcellularLocation>
        <location evidence="1">Membrane</location>
        <topology evidence="1">Multi-pass membrane protein</topology>
    </subcellularLocation>
</comment>
<keyword evidence="12" id="KW-1185">Reference proteome</keyword>
<keyword evidence="5" id="KW-0571">Peptide transport</keyword>
<evidence type="ECO:0000313" key="11">
    <source>
        <dbReference type="EMBL" id="CEL05861.1"/>
    </source>
</evidence>
<organism evidence="11 12">
    <name type="scientific">Aspergillus calidoustus</name>
    <dbReference type="NCBI Taxonomy" id="454130"/>
    <lineage>
        <taxon>Eukaryota</taxon>
        <taxon>Fungi</taxon>
        <taxon>Dikarya</taxon>
        <taxon>Ascomycota</taxon>
        <taxon>Pezizomycotina</taxon>
        <taxon>Eurotiomycetes</taxon>
        <taxon>Eurotiomycetidae</taxon>
        <taxon>Eurotiales</taxon>
        <taxon>Aspergillaceae</taxon>
        <taxon>Aspergillus</taxon>
        <taxon>Aspergillus subgen. Nidulantes</taxon>
    </lineage>
</organism>
<dbReference type="AlphaFoldDB" id="A0A0U4Z802"/>
<dbReference type="EMBL" id="CDMC01000005">
    <property type="protein sequence ID" value="CEL05861.1"/>
    <property type="molecule type" value="Genomic_DNA"/>
</dbReference>
<evidence type="ECO:0000256" key="3">
    <source>
        <dbReference type="ARBA" id="ARBA00022448"/>
    </source>
</evidence>
<keyword evidence="4 10" id="KW-0812">Transmembrane</keyword>
<dbReference type="OrthoDB" id="9986677at2759"/>
<evidence type="ECO:0000256" key="2">
    <source>
        <dbReference type="ARBA" id="ARBA00008807"/>
    </source>
</evidence>
<dbReference type="GO" id="GO:0016020">
    <property type="term" value="C:membrane"/>
    <property type="evidence" value="ECO:0007669"/>
    <property type="project" value="UniProtKB-SubCell"/>
</dbReference>
<evidence type="ECO:0000256" key="10">
    <source>
        <dbReference type="SAM" id="Phobius"/>
    </source>
</evidence>
<feature type="transmembrane region" description="Helical" evidence="10">
    <location>
        <begin position="160"/>
        <end position="188"/>
    </location>
</feature>
<keyword evidence="3" id="KW-0813">Transport</keyword>
<reference evidence="12" key="1">
    <citation type="journal article" date="2016" name="Genome Announc.">
        <title>Draft genome sequences of fungus Aspergillus calidoustus.</title>
        <authorList>
            <person name="Horn F."/>
            <person name="Linde J."/>
            <person name="Mattern D.J."/>
            <person name="Walther G."/>
            <person name="Guthke R."/>
            <person name="Scherlach K."/>
            <person name="Martin K."/>
            <person name="Brakhage A.A."/>
            <person name="Petzke L."/>
            <person name="Valiante V."/>
        </authorList>
    </citation>
    <scope>NUCLEOTIDE SEQUENCE [LARGE SCALE GENOMIC DNA]</scope>
    <source>
        <strain evidence="12">SF006504</strain>
    </source>
</reference>
<feature type="transmembrane region" description="Helical" evidence="10">
    <location>
        <begin position="60"/>
        <end position="78"/>
    </location>
</feature>
<dbReference type="GO" id="GO:0015031">
    <property type="term" value="P:protein transport"/>
    <property type="evidence" value="ECO:0007669"/>
    <property type="project" value="UniProtKB-KW"/>
</dbReference>
<evidence type="ECO:0000256" key="6">
    <source>
        <dbReference type="ARBA" id="ARBA00022927"/>
    </source>
</evidence>
<name>A0A0U4Z802_ASPCI</name>
<dbReference type="InterPro" id="IPR004648">
    <property type="entry name" value="Oligpept_transpt"/>
</dbReference>
<evidence type="ECO:0000256" key="8">
    <source>
        <dbReference type="ARBA" id="ARBA00023136"/>
    </source>
</evidence>
<sequence>MGTLSSLGVLNWSFASIPHICTSAAPNEFTCPYSRTHFNRSLIWAAIGLRRHFAENKYDALLYFFLIGAVFAIAVYFLSRRRRRSSDKPQSGDGDGGGCENGPRRKRNIWNSVHVPLFLGGLNYLPPATGMNYGSWVAVEWVIFGWVIKRHAQGWWVKYNFVLSAALDSSVGVAGVVIFLTVCFTGAAEWWGTEVYKNTCDWKGCVSWTA</sequence>
<evidence type="ECO:0000256" key="4">
    <source>
        <dbReference type="ARBA" id="ARBA00022692"/>
    </source>
</evidence>
<keyword evidence="6" id="KW-0653">Protein transport</keyword>
<protein>
    <submittedName>
        <fullName evidence="11">Uncharacterized protein</fullName>
    </submittedName>
</protein>
<dbReference type="Pfam" id="PF03169">
    <property type="entry name" value="OPT"/>
    <property type="match status" value="1"/>
</dbReference>
<feature type="region of interest" description="Disordered" evidence="9">
    <location>
        <begin position="84"/>
        <end position="104"/>
    </location>
</feature>
<dbReference type="OMA" id="PNQRWIE"/>
<dbReference type="PANTHER" id="PTHR22601">
    <property type="entry name" value="ISP4 LIKE PROTEIN"/>
    <property type="match status" value="1"/>
</dbReference>
<dbReference type="InterPro" id="IPR004813">
    <property type="entry name" value="OPT"/>
</dbReference>
<evidence type="ECO:0000256" key="7">
    <source>
        <dbReference type="ARBA" id="ARBA00022989"/>
    </source>
</evidence>
<proteinExistence type="inferred from homology"/>
<gene>
    <name evidence="11" type="ORF">ASPCAL06973</name>
</gene>
<evidence type="ECO:0000256" key="5">
    <source>
        <dbReference type="ARBA" id="ARBA00022856"/>
    </source>
</evidence>
<evidence type="ECO:0000313" key="12">
    <source>
        <dbReference type="Proteomes" id="UP000054771"/>
    </source>
</evidence>
<keyword evidence="8 10" id="KW-0472">Membrane</keyword>
<accession>A0A0U4Z802</accession>
<evidence type="ECO:0000256" key="1">
    <source>
        <dbReference type="ARBA" id="ARBA00004141"/>
    </source>
</evidence>
<keyword evidence="7 10" id="KW-1133">Transmembrane helix</keyword>
<evidence type="ECO:0000256" key="9">
    <source>
        <dbReference type="SAM" id="MobiDB-lite"/>
    </source>
</evidence>
<comment type="similarity">
    <text evidence="2">Belongs to the oligopeptide OPT transporter family.</text>
</comment>